<gene>
    <name evidence="2" type="ORF">METZ01_LOCUS477703</name>
</gene>
<reference evidence="2" key="1">
    <citation type="submission" date="2018-05" db="EMBL/GenBank/DDBJ databases">
        <authorList>
            <person name="Lanie J.A."/>
            <person name="Ng W.-L."/>
            <person name="Kazmierczak K.M."/>
            <person name="Andrzejewski T.M."/>
            <person name="Davidsen T.M."/>
            <person name="Wayne K.J."/>
            <person name="Tettelin H."/>
            <person name="Glass J.I."/>
            <person name="Rusch D."/>
            <person name="Podicherti R."/>
            <person name="Tsui H.-C.T."/>
            <person name="Winkler M.E."/>
        </authorList>
    </citation>
    <scope>NUCLEOTIDE SEQUENCE</scope>
</reference>
<sequence>LQSMYYQNQSTPILEKITVLNGIDVLLEKKLHFIQSRKIALVTNHSGIDKNGTPNYKRLMETDSVELKVIFSPEHGLFGEAADGQKINYNEIKELPKVVSLYGGTRKPTAEMLSGVNLIIYDIQDIGARFYTYITTLGLVMEAGAELNIPVLVLDRPNPIRADIIEGPILDLKYRSFIGSYPIPIRYGSTIAELAESIVKNGWIDPIPQLETIKMEGWHPNLWFVQTELIWIPPSPNIPDLET</sequence>
<evidence type="ECO:0000313" key="2">
    <source>
        <dbReference type="EMBL" id="SVE24849.1"/>
    </source>
</evidence>
<accession>A0A383BYE5</accession>
<feature type="domain" description="Peptidoglycan beta-N-acetylmuramidase NamZ N-terminal" evidence="1">
    <location>
        <begin position="39"/>
        <end position="241"/>
    </location>
</feature>
<dbReference type="AlphaFoldDB" id="A0A383BYE5"/>
<dbReference type="PANTHER" id="PTHR42915">
    <property type="entry name" value="HYPOTHETICAL 460 KDA PROTEIN IN FEUA-SIGW INTERGENIC REGION [PRECURSOR]"/>
    <property type="match status" value="1"/>
</dbReference>
<evidence type="ECO:0000259" key="1">
    <source>
        <dbReference type="Pfam" id="PF07075"/>
    </source>
</evidence>
<dbReference type="EMBL" id="UINC01204220">
    <property type="protein sequence ID" value="SVE24849.1"/>
    <property type="molecule type" value="Genomic_DNA"/>
</dbReference>
<feature type="non-terminal residue" evidence="2">
    <location>
        <position position="1"/>
    </location>
</feature>
<dbReference type="GO" id="GO:0033922">
    <property type="term" value="F:peptidoglycan beta-N-acetylmuramidase activity"/>
    <property type="evidence" value="ECO:0007669"/>
    <property type="project" value="InterPro"/>
</dbReference>
<dbReference type="InterPro" id="IPR048502">
    <property type="entry name" value="NamZ_N"/>
</dbReference>
<name>A0A383BYE5_9ZZZZ</name>
<dbReference type="Pfam" id="PF07075">
    <property type="entry name" value="NamZ_N"/>
    <property type="match status" value="1"/>
</dbReference>
<dbReference type="InterPro" id="IPR008302">
    <property type="entry name" value="NamZ"/>
</dbReference>
<feature type="non-terminal residue" evidence="2">
    <location>
        <position position="243"/>
    </location>
</feature>
<proteinExistence type="predicted"/>
<dbReference type="Gene3D" id="3.40.50.12170">
    <property type="entry name" value="Uncharacterised protein PF07075, DUF1343"/>
    <property type="match status" value="1"/>
</dbReference>
<dbReference type="PANTHER" id="PTHR42915:SF1">
    <property type="entry name" value="PEPTIDOGLYCAN BETA-N-ACETYLMURAMIDASE NAMZ"/>
    <property type="match status" value="1"/>
</dbReference>
<protein>
    <recommendedName>
        <fullName evidence="1">Peptidoglycan beta-N-acetylmuramidase NamZ N-terminal domain-containing protein</fullName>
    </recommendedName>
</protein>
<organism evidence="2">
    <name type="scientific">marine metagenome</name>
    <dbReference type="NCBI Taxonomy" id="408172"/>
    <lineage>
        <taxon>unclassified sequences</taxon>
        <taxon>metagenomes</taxon>
        <taxon>ecological metagenomes</taxon>
    </lineage>
</organism>